<reference evidence="1" key="2">
    <citation type="journal article" date="2015" name="Data Brief">
        <title>Shoot transcriptome of the giant reed, Arundo donax.</title>
        <authorList>
            <person name="Barrero R.A."/>
            <person name="Guerrero F.D."/>
            <person name="Moolhuijzen P."/>
            <person name="Goolsby J.A."/>
            <person name="Tidwell J."/>
            <person name="Bellgard S.E."/>
            <person name="Bellgard M.I."/>
        </authorList>
    </citation>
    <scope>NUCLEOTIDE SEQUENCE</scope>
    <source>
        <tissue evidence="1">Shoot tissue taken approximately 20 cm above the soil surface</tissue>
    </source>
</reference>
<reference evidence="1" key="1">
    <citation type="submission" date="2014-09" db="EMBL/GenBank/DDBJ databases">
        <authorList>
            <person name="Magalhaes I.L.F."/>
            <person name="Oliveira U."/>
            <person name="Santos F.R."/>
            <person name="Vidigal T.H.D.A."/>
            <person name="Brescovit A.D."/>
            <person name="Santos A.J."/>
        </authorList>
    </citation>
    <scope>NUCLEOTIDE SEQUENCE</scope>
    <source>
        <tissue evidence="1">Shoot tissue taken approximately 20 cm above the soil surface</tissue>
    </source>
</reference>
<dbReference type="EMBL" id="GBRH01184708">
    <property type="protein sequence ID" value="JAE13188.1"/>
    <property type="molecule type" value="Transcribed_RNA"/>
</dbReference>
<proteinExistence type="predicted"/>
<sequence>MQLRLLRHAAHPPPLHRIRHYLFCFALPRRRSSRRGS</sequence>
<dbReference type="AlphaFoldDB" id="A0A0A9FXU3"/>
<organism evidence="1">
    <name type="scientific">Arundo donax</name>
    <name type="common">Giant reed</name>
    <name type="synonym">Donax arundinaceus</name>
    <dbReference type="NCBI Taxonomy" id="35708"/>
    <lineage>
        <taxon>Eukaryota</taxon>
        <taxon>Viridiplantae</taxon>
        <taxon>Streptophyta</taxon>
        <taxon>Embryophyta</taxon>
        <taxon>Tracheophyta</taxon>
        <taxon>Spermatophyta</taxon>
        <taxon>Magnoliopsida</taxon>
        <taxon>Liliopsida</taxon>
        <taxon>Poales</taxon>
        <taxon>Poaceae</taxon>
        <taxon>PACMAD clade</taxon>
        <taxon>Arundinoideae</taxon>
        <taxon>Arundineae</taxon>
        <taxon>Arundo</taxon>
    </lineage>
</organism>
<name>A0A0A9FXU3_ARUDO</name>
<accession>A0A0A9FXU3</accession>
<protein>
    <submittedName>
        <fullName evidence="1">Uncharacterized protein</fullName>
    </submittedName>
</protein>
<evidence type="ECO:0000313" key="1">
    <source>
        <dbReference type="EMBL" id="JAE13188.1"/>
    </source>
</evidence>